<dbReference type="RefSeq" id="WP_111540586.1">
    <property type="nucleotide sequence ID" value="NZ_QKYV01000003.1"/>
</dbReference>
<evidence type="ECO:0000313" key="1">
    <source>
        <dbReference type="EMBL" id="PZW41582.1"/>
    </source>
</evidence>
<gene>
    <name evidence="1" type="ORF">LX95_01263</name>
</gene>
<reference evidence="1 2" key="1">
    <citation type="submission" date="2018-06" db="EMBL/GenBank/DDBJ databases">
        <title>Genomic Encyclopedia of Archaeal and Bacterial Type Strains, Phase II (KMG-II): from individual species to whole genera.</title>
        <authorList>
            <person name="Goeker M."/>
        </authorList>
    </citation>
    <scope>NUCLEOTIDE SEQUENCE [LARGE SCALE GENOMIC DNA]</scope>
    <source>
        <strain evidence="1 2">DSM 15361</strain>
    </source>
</reference>
<accession>A0A2W7I7W3</accession>
<protein>
    <submittedName>
        <fullName evidence="1">Uncharacterized protein</fullName>
    </submittedName>
</protein>
<dbReference type="EMBL" id="QKYV01000003">
    <property type="protein sequence ID" value="PZW41582.1"/>
    <property type="molecule type" value="Genomic_DNA"/>
</dbReference>
<sequence length="172" mass="20259">MKLFFNIFILILFIGCNEKHKETLVDTINKRQEPVQFTIPESLQSHRDVLIDTLFLSIPSEGSIVKVYKREDSVKLFRIDAIAIMDKYSYEILNYLDSSIIKKTTQKYNKPLTVRDVKLKSTNEEFFKLKKDKLSLYVRNESIIENREINTKSEKNVLDLVKQINHKISQTQ</sequence>
<name>A0A2W7I7W3_9FLAO</name>
<organism evidence="1 2">
    <name type="scientific">Mesonia algae</name>
    <dbReference type="NCBI Taxonomy" id="213248"/>
    <lineage>
        <taxon>Bacteria</taxon>
        <taxon>Pseudomonadati</taxon>
        <taxon>Bacteroidota</taxon>
        <taxon>Flavobacteriia</taxon>
        <taxon>Flavobacteriales</taxon>
        <taxon>Flavobacteriaceae</taxon>
        <taxon>Mesonia</taxon>
    </lineage>
</organism>
<proteinExistence type="predicted"/>
<dbReference type="Proteomes" id="UP000249542">
    <property type="component" value="Unassembled WGS sequence"/>
</dbReference>
<dbReference type="PROSITE" id="PS51257">
    <property type="entry name" value="PROKAR_LIPOPROTEIN"/>
    <property type="match status" value="1"/>
</dbReference>
<dbReference type="AlphaFoldDB" id="A0A2W7I7W3"/>
<comment type="caution">
    <text evidence="1">The sequence shown here is derived from an EMBL/GenBank/DDBJ whole genome shotgun (WGS) entry which is preliminary data.</text>
</comment>
<keyword evidence="2" id="KW-1185">Reference proteome</keyword>
<evidence type="ECO:0000313" key="2">
    <source>
        <dbReference type="Proteomes" id="UP000249542"/>
    </source>
</evidence>